<dbReference type="PROSITE" id="PS01033">
    <property type="entry name" value="GLOBIN"/>
    <property type="match status" value="1"/>
</dbReference>
<dbReference type="Pfam" id="PF00970">
    <property type="entry name" value="FAD_binding_6"/>
    <property type="match status" value="1"/>
</dbReference>
<evidence type="ECO:0000256" key="8">
    <source>
        <dbReference type="ARBA" id="ARBA00022827"/>
    </source>
</evidence>
<evidence type="ECO:0000256" key="9">
    <source>
        <dbReference type="ARBA" id="ARBA00022857"/>
    </source>
</evidence>
<dbReference type="CDD" id="cd08922">
    <property type="entry name" value="FHb-globin"/>
    <property type="match status" value="1"/>
</dbReference>
<dbReference type="Gene3D" id="2.40.30.10">
    <property type="entry name" value="Translation factors"/>
    <property type="match status" value="1"/>
</dbReference>
<evidence type="ECO:0000256" key="13">
    <source>
        <dbReference type="ARBA" id="ARBA00048649"/>
    </source>
</evidence>
<name>A0A3Q9FQ48_9BACT</name>
<dbReference type="Pfam" id="PF00175">
    <property type="entry name" value="NAD_binding_1"/>
    <property type="match status" value="1"/>
</dbReference>
<feature type="active site" description="Charge relay system" evidence="15">
    <location>
        <position position="138"/>
    </location>
</feature>
<dbReference type="Gene3D" id="1.10.490.10">
    <property type="entry name" value="Globins"/>
    <property type="match status" value="1"/>
</dbReference>
<evidence type="ECO:0000256" key="12">
    <source>
        <dbReference type="ARBA" id="ARBA00023027"/>
    </source>
</evidence>
<feature type="binding site" evidence="15">
    <location>
        <position position="190"/>
    </location>
    <ligand>
        <name>FAD</name>
        <dbReference type="ChEBI" id="CHEBI:57692"/>
    </ligand>
</feature>
<keyword evidence="6 15" id="KW-0285">Flavoprotein</keyword>
<dbReference type="FunFam" id="1.10.490.10:FF:000003">
    <property type="entry name" value="Flavohemoprotein"/>
    <property type="match status" value="1"/>
</dbReference>
<dbReference type="CDD" id="cd06184">
    <property type="entry name" value="flavohem_like_fad_nad_binding"/>
    <property type="match status" value="1"/>
</dbReference>
<dbReference type="InterPro" id="IPR012292">
    <property type="entry name" value="Globin/Proto"/>
</dbReference>
<evidence type="ECO:0000256" key="11">
    <source>
        <dbReference type="ARBA" id="ARBA00023004"/>
    </source>
</evidence>
<evidence type="ECO:0000256" key="2">
    <source>
        <dbReference type="ARBA" id="ARBA00008414"/>
    </source>
</evidence>
<comment type="catalytic activity">
    <reaction evidence="14 15">
        <text>2 nitric oxide + NADPH + 2 O2 = 2 nitrate + NADP(+) + H(+)</text>
        <dbReference type="Rhea" id="RHEA:19465"/>
        <dbReference type="ChEBI" id="CHEBI:15378"/>
        <dbReference type="ChEBI" id="CHEBI:15379"/>
        <dbReference type="ChEBI" id="CHEBI:16480"/>
        <dbReference type="ChEBI" id="CHEBI:17632"/>
        <dbReference type="ChEBI" id="CHEBI:57783"/>
        <dbReference type="ChEBI" id="CHEBI:58349"/>
        <dbReference type="EC" id="1.14.12.17"/>
    </reaction>
</comment>
<evidence type="ECO:0000256" key="15">
    <source>
        <dbReference type="HAMAP-Rule" id="MF_01252"/>
    </source>
</evidence>
<feature type="active site" description="Charge relay system" evidence="15">
    <location>
        <position position="96"/>
    </location>
</feature>
<dbReference type="GO" id="GO:0071500">
    <property type="term" value="P:cellular response to nitrosative stress"/>
    <property type="evidence" value="ECO:0007669"/>
    <property type="project" value="TreeGrafter"/>
</dbReference>
<comment type="cofactor">
    <cofactor evidence="15">
        <name>FAD</name>
        <dbReference type="ChEBI" id="CHEBI:57692"/>
    </cofactor>
    <text evidence="15">Binds 1 FAD per subunit.</text>
</comment>
<evidence type="ECO:0000259" key="16">
    <source>
        <dbReference type="PROSITE" id="PS01033"/>
    </source>
</evidence>
<dbReference type="FunFam" id="2.40.30.10:FF:000034">
    <property type="entry name" value="Flavohemoprotein"/>
    <property type="match status" value="1"/>
</dbReference>
<feature type="domain" description="Globin" evidence="16">
    <location>
        <begin position="1"/>
        <end position="139"/>
    </location>
</feature>
<dbReference type="PANTHER" id="PTHR43396:SF3">
    <property type="entry name" value="FLAVOHEMOPROTEIN"/>
    <property type="match status" value="1"/>
</dbReference>
<dbReference type="KEGG" id="fll:EI427_24400"/>
<dbReference type="PROSITE" id="PS51384">
    <property type="entry name" value="FAD_FR"/>
    <property type="match status" value="1"/>
</dbReference>
<dbReference type="InterPro" id="IPR039261">
    <property type="entry name" value="FNR_nucleotide-bd"/>
</dbReference>
<keyword evidence="12 15" id="KW-0520">NAD</keyword>
<dbReference type="NCBIfam" id="NF009805">
    <property type="entry name" value="PRK13289.1"/>
    <property type="match status" value="1"/>
</dbReference>
<feature type="site" description="Influences the redox potential of the prosthetic heme and FAD groups" evidence="15">
    <location>
        <position position="393"/>
    </location>
</feature>
<keyword evidence="8 15" id="KW-0274">FAD</keyword>
<feature type="binding site" description="proximal binding residue" evidence="15">
    <location>
        <position position="86"/>
    </location>
    <ligand>
        <name>heme b</name>
        <dbReference type="ChEBI" id="CHEBI:60344"/>
    </ligand>
    <ligandPart>
        <name>Fe</name>
        <dbReference type="ChEBI" id="CHEBI:18248"/>
    </ligandPart>
</feature>
<comment type="cofactor">
    <cofactor evidence="15">
        <name>heme b</name>
        <dbReference type="ChEBI" id="CHEBI:60344"/>
    </cofactor>
    <text evidence="15">Binds 1 heme b (iron(II)-protoporphyrin IX) group per subunit.</text>
</comment>
<keyword evidence="9 15" id="KW-0521">NADP</keyword>
<dbReference type="InterPro" id="IPR000971">
    <property type="entry name" value="Globin"/>
</dbReference>
<feature type="binding site" evidence="15">
    <location>
        <begin position="394"/>
        <end position="397"/>
    </location>
    <ligand>
        <name>FAD</name>
        <dbReference type="ChEBI" id="CHEBI:57692"/>
    </ligand>
</feature>
<evidence type="ECO:0000256" key="5">
    <source>
        <dbReference type="ARBA" id="ARBA00022621"/>
    </source>
</evidence>
<feature type="domain" description="FAD-binding FR-type" evidence="17">
    <location>
        <begin position="153"/>
        <end position="263"/>
    </location>
</feature>
<dbReference type="FunFam" id="3.40.50.80:FF:000010">
    <property type="entry name" value="Flavohemoprotein"/>
    <property type="match status" value="1"/>
</dbReference>
<dbReference type="EMBL" id="CP034563">
    <property type="protein sequence ID" value="AZQ65356.1"/>
    <property type="molecule type" value="Genomic_DNA"/>
</dbReference>
<evidence type="ECO:0000256" key="14">
    <source>
        <dbReference type="ARBA" id="ARBA00049433"/>
    </source>
</evidence>
<organism evidence="18 19">
    <name type="scientific">Flammeovirga pectinis</name>
    <dbReference type="NCBI Taxonomy" id="2494373"/>
    <lineage>
        <taxon>Bacteria</taxon>
        <taxon>Pseudomonadati</taxon>
        <taxon>Bacteroidota</taxon>
        <taxon>Cytophagia</taxon>
        <taxon>Cytophagales</taxon>
        <taxon>Flammeovirgaceae</taxon>
        <taxon>Flammeovirga</taxon>
    </lineage>
</organism>
<dbReference type="InterPro" id="IPR017938">
    <property type="entry name" value="Riboflavin_synthase-like_b-brl"/>
</dbReference>
<feature type="site" description="Involved in heme-bound ligand stabilization and O-O bond activation" evidence="15">
    <location>
        <position position="30"/>
    </location>
</feature>
<dbReference type="Proteomes" id="UP000267268">
    <property type="component" value="Chromosome 2"/>
</dbReference>
<dbReference type="InterPro" id="IPR008333">
    <property type="entry name" value="Cbr1-like_FAD-bd_dom"/>
</dbReference>
<comment type="domain">
    <text evidence="15">Consists of two distinct domains; an N-terminal heme-containing oxygen-binding domain and a C-terminal reductase domain with binding sites for FAD and NAD(P)H.</text>
</comment>
<dbReference type="InterPro" id="IPR017927">
    <property type="entry name" value="FAD-bd_FR_type"/>
</dbReference>
<dbReference type="GO" id="GO:0046210">
    <property type="term" value="P:nitric oxide catabolic process"/>
    <property type="evidence" value="ECO:0007669"/>
    <property type="project" value="TreeGrafter"/>
</dbReference>
<dbReference type="SUPFAM" id="SSF46458">
    <property type="entry name" value="Globin-like"/>
    <property type="match status" value="1"/>
</dbReference>
<dbReference type="EC" id="1.14.12.17" evidence="15"/>
<dbReference type="GO" id="GO:0005344">
    <property type="term" value="F:oxygen carrier activity"/>
    <property type="evidence" value="ECO:0007669"/>
    <property type="project" value="UniProtKB-UniRule"/>
</dbReference>
<feature type="binding site" evidence="15">
    <location>
        <begin position="276"/>
        <end position="281"/>
    </location>
    <ligand>
        <name>NADP(+)</name>
        <dbReference type="ChEBI" id="CHEBI:58349"/>
    </ligand>
</feature>
<dbReference type="GO" id="GO:0019825">
    <property type="term" value="F:oxygen binding"/>
    <property type="evidence" value="ECO:0007669"/>
    <property type="project" value="InterPro"/>
</dbReference>
<protein>
    <recommendedName>
        <fullName evidence="15">Flavohemoprotein</fullName>
    </recommendedName>
    <alternativeName>
        <fullName evidence="15">Flavohemoglobin</fullName>
    </alternativeName>
    <alternativeName>
        <fullName evidence="15">Hemoglobin-like protein</fullName>
    </alternativeName>
    <alternativeName>
        <fullName evidence="15">Nitric oxide dioxygenase</fullName>
        <shortName evidence="15">NO oxygenase</shortName>
        <shortName evidence="15">NOD</shortName>
        <ecNumber evidence="15">1.14.12.17</ecNumber>
    </alternativeName>
</protein>
<dbReference type="RefSeq" id="WP_126619994.1">
    <property type="nucleotide sequence ID" value="NZ_CP034563.1"/>
</dbReference>
<accession>A0A3Q9FQ48</accession>
<evidence type="ECO:0000256" key="4">
    <source>
        <dbReference type="ARBA" id="ARBA00022617"/>
    </source>
</evidence>
<feature type="binding site" evidence="15">
    <location>
        <begin position="206"/>
        <end position="209"/>
    </location>
    <ligand>
        <name>FAD</name>
        <dbReference type="ChEBI" id="CHEBI:57692"/>
    </ligand>
</feature>
<keyword evidence="10 15" id="KW-0560">Oxidoreductase</keyword>
<evidence type="ECO:0000256" key="6">
    <source>
        <dbReference type="ARBA" id="ARBA00022630"/>
    </source>
</evidence>
<keyword evidence="7 15" id="KW-0479">Metal-binding</keyword>
<evidence type="ECO:0000256" key="7">
    <source>
        <dbReference type="ARBA" id="ARBA00022723"/>
    </source>
</evidence>
<dbReference type="OrthoDB" id="9801223at2"/>
<dbReference type="InterPro" id="IPR009050">
    <property type="entry name" value="Globin-like_sf"/>
</dbReference>
<dbReference type="InterPro" id="IPR023950">
    <property type="entry name" value="Hmp"/>
</dbReference>
<reference evidence="18 19" key="1">
    <citation type="submission" date="2018-12" db="EMBL/GenBank/DDBJ databases">
        <title>Flammeovirga pectinis sp. nov., isolated from the gut of the Korean scallop, Patinopecten yessoensis.</title>
        <authorList>
            <person name="Bae J.-W."/>
            <person name="Jeong Y.-S."/>
            <person name="Kang W."/>
        </authorList>
    </citation>
    <scope>NUCLEOTIDE SEQUENCE [LARGE SCALE GENOMIC DNA]</scope>
    <source>
        <strain evidence="18 19">L12M1</strain>
    </source>
</reference>
<comment type="catalytic activity">
    <reaction evidence="13 15">
        <text>2 nitric oxide + NADH + 2 O2 = 2 nitrate + NAD(+) + H(+)</text>
        <dbReference type="Rhea" id="RHEA:19469"/>
        <dbReference type="ChEBI" id="CHEBI:15378"/>
        <dbReference type="ChEBI" id="CHEBI:15379"/>
        <dbReference type="ChEBI" id="CHEBI:16480"/>
        <dbReference type="ChEBI" id="CHEBI:17632"/>
        <dbReference type="ChEBI" id="CHEBI:57540"/>
        <dbReference type="ChEBI" id="CHEBI:57945"/>
        <dbReference type="EC" id="1.14.12.17"/>
    </reaction>
</comment>
<keyword evidence="3 15" id="KW-0813">Transport</keyword>
<evidence type="ECO:0000256" key="10">
    <source>
        <dbReference type="ARBA" id="ARBA00023002"/>
    </source>
</evidence>
<gene>
    <name evidence="15" type="primary">hmp</name>
    <name evidence="18" type="ORF">EI427_24400</name>
</gene>
<dbReference type="PANTHER" id="PTHR43396">
    <property type="entry name" value="FLAVOHEMOPROTEIN"/>
    <property type="match status" value="1"/>
</dbReference>
<dbReference type="InterPro" id="IPR001433">
    <property type="entry name" value="OxRdtase_FAD/NAD-bd"/>
</dbReference>
<keyword evidence="11 15" id="KW-0408">Iron</keyword>
<keyword evidence="4 15" id="KW-0349">Heme</keyword>
<dbReference type="SUPFAM" id="SSF52343">
    <property type="entry name" value="Ferredoxin reductase-like, C-terminal NADP-linked domain"/>
    <property type="match status" value="1"/>
</dbReference>
<comment type="similarity">
    <text evidence="1 15">In the C-terminal section; belongs to the flavoprotein pyridine nucleotide cytochrome reductase family.</text>
</comment>
<keyword evidence="19" id="KW-1185">Reference proteome</keyword>
<dbReference type="GO" id="GO:0046872">
    <property type="term" value="F:metal ion binding"/>
    <property type="evidence" value="ECO:0007669"/>
    <property type="project" value="UniProtKB-KW"/>
</dbReference>
<dbReference type="GO" id="GO:0020037">
    <property type="term" value="F:heme binding"/>
    <property type="evidence" value="ECO:0007669"/>
    <property type="project" value="InterPro"/>
</dbReference>
<comment type="similarity">
    <text evidence="2 15">Belongs to the globin family. Two-domain flavohemoproteins subfamily.</text>
</comment>
<evidence type="ECO:0000256" key="1">
    <source>
        <dbReference type="ARBA" id="ARBA00006401"/>
    </source>
</evidence>
<keyword evidence="5 15" id="KW-0561">Oxygen transport</keyword>
<sequence length="409" mass="45718">MKIEQKTIDIVKATAPVIKEHGVAITTHFYKLMFEKNPELKNVFNMAHQAEGTQPQVLAGAILGYATYIDNLPMLQSAVERIAHKHVSLSIQPAHYAIVGKHLIQAIKDILGDAATEDIITAWTEAYGILAGVFTQREGSLYTDAINNHDGWVGFKNFMITKKIIESDEITSFYLKPEEGSLLPFTPGQYIAVRLKGDDHDHAHMRNYSLSDSPEKDYYRISVKREQGYAQQPDGIGSNYLHDFIGEGDTIEVGIPAGDFTLDTDSKRDVVLMSGGVGQTPMLSMLNYLLVEKSDRKITWLHAAKNGLSHAFNTYVAELSDSNEQLSHQFIYNNPQPTDKGVQSGFIDLDFIKNNVPNYKEAEYYFCGPKLFMKNIINLLAVLGVPETQINFEFFGPAEELKAEDEAMA</sequence>
<dbReference type="GO" id="GO:0071949">
    <property type="term" value="F:FAD binding"/>
    <property type="evidence" value="ECO:0007669"/>
    <property type="project" value="InterPro"/>
</dbReference>
<evidence type="ECO:0000259" key="17">
    <source>
        <dbReference type="PROSITE" id="PS51384"/>
    </source>
</evidence>
<dbReference type="GO" id="GO:0008941">
    <property type="term" value="F:nitric oxide dioxygenase NAD(P)H activity"/>
    <property type="evidence" value="ECO:0007669"/>
    <property type="project" value="UniProtKB-UniRule"/>
</dbReference>
<feature type="region of interest" description="Reductase" evidence="15">
    <location>
        <begin position="150"/>
        <end position="409"/>
    </location>
</feature>
<dbReference type="Gene3D" id="3.40.50.80">
    <property type="entry name" value="Nucleotide-binding domain of ferredoxin-NADP reductase (FNR) module"/>
    <property type="match status" value="1"/>
</dbReference>
<dbReference type="HAMAP" id="MF_01252">
    <property type="entry name" value="Hmp"/>
    <property type="match status" value="1"/>
</dbReference>
<evidence type="ECO:0000256" key="3">
    <source>
        <dbReference type="ARBA" id="ARBA00022448"/>
    </source>
</evidence>
<dbReference type="SUPFAM" id="SSF63380">
    <property type="entry name" value="Riboflavin synthase domain-like"/>
    <property type="match status" value="1"/>
</dbReference>
<dbReference type="Pfam" id="PF00042">
    <property type="entry name" value="Globin"/>
    <property type="match status" value="1"/>
</dbReference>
<evidence type="ECO:0000313" key="18">
    <source>
        <dbReference type="EMBL" id="AZQ65356.1"/>
    </source>
</evidence>
<dbReference type="AlphaFoldDB" id="A0A3Q9FQ48"/>
<feature type="site" description="Influences the redox potential of the prosthetic heme and FAD groups" evidence="15">
    <location>
        <position position="85"/>
    </location>
</feature>
<evidence type="ECO:0000313" key="19">
    <source>
        <dbReference type="Proteomes" id="UP000267268"/>
    </source>
</evidence>
<proteinExistence type="inferred from homology"/>